<accession>A0A9W6JWQ3</accession>
<dbReference type="GO" id="GO:0016765">
    <property type="term" value="F:transferase activity, transferring alkyl or aryl (other than methyl) groups"/>
    <property type="evidence" value="ECO:0007669"/>
    <property type="project" value="UniProtKB-UniRule"/>
</dbReference>
<keyword evidence="2 3" id="KW-0663">Pyridoxal phosphate</keyword>
<dbReference type="FunFam" id="3.40.640.10:FF:000046">
    <property type="entry name" value="Cystathionine gamma-lyase"/>
    <property type="match status" value="1"/>
</dbReference>
<gene>
    <name evidence="3 6" type="primary">metZ</name>
    <name evidence="6" type="ORF">GCM10017653_33010</name>
</gene>
<comment type="function">
    <text evidence="3">Catalyzes the formation of L-homocysteine from O-succinyl-L-homoserine (OSHS) and hydrogen sulfide.</text>
</comment>
<keyword evidence="3" id="KW-0028">Amino-acid biosynthesis</keyword>
<proteinExistence type="inferred from homology"/>
<dbReference type="InterPro" id="IPR000277">
    <property type="entry name" value="Cys/Met-Metab_PyrdxlP-dep_enz"/>
</dbReference>
<protein>
    <recommendedName>
        <fullName evidence="3">O-succinylhomoserine sulfhydrylase</fullName>
        <shortName evidence="3">OSH sulfhydrylase</shortName>
        <shortName evidence="3">OSHS sulfhydrylase</shortName>
        <ecNumber evidence="3">2.5.1.-</ecNumber>
    </recommendedName>
</protein>
<dbReference type="InterPro" id="IPR015421">
    <property type="entry name" value="PyrdxlP-dep_Trfase_major"/>
</dbReference>
<reference evidence="6" key="1">
    <citation type="journal article" date="2014" name="Int. J. Syst. Evol. Microbiol.">
        <title>Complete genome sequence of Corynebacterium casei LMG S-19264T (=DSM 44701T), isolated from a smear-ripened cheese.</title>
        <authorList>
            <consortium name="US DOE Joint Genome Institute (JGI-PGF)"/>
            <person name="Walter F."/>
            <person name="Albersmeier A."/>
            <person name="Kalinowski J."/>
            <person name="Ruckert C."/>
        </authorList>
    </citation>
    <scope>NUCLEOTIDE SEQUENCE</scope>
    <source>
        <strain evidence="6">VKM B-2789</strain>
    </source>
</reference>
<evidence type="ECO:0000313" key="6">
    <source>
        <dbReference type="EMBL" id="GLK85231.1"/>
    </source>
</evidence>
<comment type="subunit">
    <text evidence="3">Homotetramer.</text>
</comment>
<dbReference type="CDD" id="cd00614">
    <property type="entry name" value="CGS_like"/>
    <property type="match status" value="1"/>
</dbReference>
<dbReference type="Pfam" id="PF01053">
    <property type="entry name" value="Cys_Met_Meta_PP"/>
    <property type="match status" value="1"/>
</dbReference>
<keyword evidence="3" id="KW-0486">Methionine biosynthesis</keyword>
<dbReference type="InterPro" id="IPR006234">
    <property type="entry name" value="O-succ-hSer_sulfhydrylase"/>
</dbReference>
<dbReference type="GO" id="GO:0016846">
    <property type="term" value="F:carbon-sulfur lyase activity"/>
    <property type="evidence" value="ECO:0007669"/>
    <property type="project" value="TreeGrafter"/>
</dbReference>
<dbReference type="NCBIfam" id="TIGR01325">
    <property type="entry name" value="O_suc_HS_sulf"/>
    <property type="match status" value="1"/>
</dbReference>
<dbReference type="InterPro" id="IPR015424">
    <property type="entry name" value="PyrdxlP-dep_Trfase"/>
</dbReference>
<dbReference type="GO" id="GO:0019346">
    <property type="term" value="P:transsulfuration"/>
    <property type="evidence" value="ECO:0007669"/>
    <property type="project" value="InterPro"/>
</dbReference>
<comment type="similarity">
    <text evidence="3">Belongs to the trans-sulfuration enzymes family. MetZ subfamily.</text>
</comment>
<dbReference type="PANTHER" id="PTHR11808">
    <property type="entry name" value="TRANS-SULFURATION ENZYME FAMILY MEMBER"/>
    <property type="match status" value="1"/>
</dbReference>
<name>A0A9W6JWQ3_9HYPH</name>
<dbReference type="PIRSF" id="PIRSF001434">
    <property type="entry name" value="CGS"/>
    <property type="match status" value="1"/>
</dbReference>
<dbReference type="GO" id="GO:0071268">
    <property type="term" value="P:homocysteine biosynthetic process"/>
    <property type="evidence" value="ECO:0007669"/>
    <property type="project" value="InterPro"/>
</dbReference>
<comment type="caution">
    <text evidence="6">The sequence shown here is derived from an EMBL/GenBank/DDBJ whole genome shotgun (WGS) entry which is preliminary data.</text>
</comment>
<dbReference type="EMBL" id="BSFM01000014">
    <property type="protein sequence ID" value="GLK85231.1"/>
    <property type="molecule type" value="Genomic_DNA"/>
</dbReference>
<sequence>MTASSAEPKLTPAEIAELRPDTRLVHGGILRSPFAETSEALYLTQGYVYDTAEQAEARFKGEDPGFIYTRYSNPTTAMFEARLALLEGAEVARATASGMAAVTASLLCQLSTGDHVVAARALFGSCRYVIEELLPRFGVTSTLVDGTDLAAWQAAVTPATKVFFLESPTNPTLELVDIAAVAKIAHEAGVRLVVDNVFATPMLQSPIALGADIVVYSATKHIDGQGRCLAGVILCSEKFLNDHLQTFLRQTGPSVSPFNAWVMLKGLETLPLRIERSQASAAALADRLAGEGKIGKVIYPYRADHPQHALAKRQMRGGGTLVTFEVAGGKAGAFRFLNQLKVVRISNNLGDAKSLVTHPATTTHQRFTAEARAEMGISDGMVRLSVGLEHVDDLGDDILRALKAV</sequence>
<evidence type="ECO:0000256" key="4">
    <source>
        <dbReference type="PIRSR" id="PIRSR001434-2"/>
    </source>
</evidence>
<comment type="catalytic activity">
    <reaction evidence="3">
        <text>O-succinyl-L-homoserine + hydrogen sulfide = L-homocysteine + succinate</text>
        <dbReference type="Rhea" id="RHEA:27826"/>
        <dbReference type="ChEBI" id="CHEBI:29919"/>
        <dbReference type="ChEBI" id="CHEBI:30031"/>
        <dbReference type="ChEBI" id="CHEBI:57661"/>
        <dbReference type="ChEBI" id="CHEBI:58199"/>
    </reaction>
</comment>
<dbReference type="PANTHER" id="PTHR11808:SF80">
    <property type="entry name" value="CYSTATHIONINE GAMMA-LYASE"/>
    <property type="match status" value="1"/>
</dbReference>
<keyword evidence="7" id="KW-1185">Reference proteome</keyword>
<comment type="cofactor">
    <cofactor evidence="1 3 5">
        <name>pyridoxal 5'-phosphate</name>
        <dbReference type="ChEBI" id="CHEBI:597326"/>
    </cofactor>
</comment>
<evidence type="ECO:0000313" key="7">
    <source>
        <dbReference type="Proteomes" id="UP001143330"/>
    </source>
</evidence>
<dbReference type="Gene3D" id="3.90.1150.10">
    <property type="entry name" value="Aspartate Aminotransferase, domain 1"/>
    <property type="match status" value="1"/>
</dbReference>
<reference evidence="6" key="2">
    <citation type="submission" date="2023-01" db="EMBL/GenBank/DDBJ databases">
        <authorList>
            <person name="Sun Q."/>
            <person name="Evtushenko L."/>
        </authorList>
    </citation>
    <scope>NUCLEOTIDE SEQUENCE</scope>
    <source>
        <strain evidence="6">VKM B-2789</strain>
    </source>
</reference>
<evidence type="ECO:0000256" key="2">
    <source>
        <dbReference type="ARBA" id="ARBA00022898"/>
    </source>
</evidence>
<dbReference type="SUPFAM" id="SSF53383">
    <property type="entry name" value="PLP-dependent transferases"/>
    <property type="match status" value="1"/>
</dbReference>
<dbReference type="Proteomes" id="UP001143330">
    <property type="component" value="Unassembled WGS sequence"/>
</dbReference>
<feature type="modified residue" description="N6-(pyridoxal phosphate)lysine" evidence="3 4">
    <location>
        <position position="220"/>
    </location>
</feature>
<dbReference type="GO" id="GO:0005737">
    <property type="term" value="C:cytoplasm"/>
    <property type="evidence" value="ECO:0007669"/>
    <property type="project" value="TreeGrafter"/>
</dbReference>
<keyword evidence="3" id="KW-0808">Transferase</keyword>
<dbReference type="Gene3D" id="3.40.640.10">
    <property type="entry name" value="Type I PLP-dependent aspartate aminotransferase-like (Major domain)"/>
    <property type="match status" value="1"/>
</dbReference>
<dbReference type="RefSeq" id="WP_213365042.1">
    <property type="nucleotide sequence ID" value="NZ_BSFM01000014.1"/>
</dbReference>
<dbReference type="HAMAP" id="MF_02056">
    <property type="entry name" value="MetZ"/>
    <property type="match status" value="1"/>
</dbReference>
<evidence type="ECO:0000256" key="5">
    <source>
        <dbReference type="RuleBase" id="RU362118"/>
    </source>
</evidence>
<organism evidence="6 7">
    <name type="scientific">Ancylobacter defluvii</name>
    <dbReference type="NCBI Taxonomy" id="1282440"/>
    <lineage>
        <taxon>Bacteria</taxon>
        <taxon>Pseudomonadati</taxon>
        <taxon>Pseudomonadota</taxon>
        <taxon>Alphaproteobacteria</taxon>
        <taxon>Hyphomicrobiales</taxon>
        <taxon>Xanthobacteraceae</taxon>
        <taxon>Ancylobacter</taxon>
    </lineage>
</organism>
<comment type="pathway">
    <text evidence="3">Amino-acid biosynthesis; L-methionine biosynthesis via de novo pathway; L-homocysteine from O-succinyl-L-homoserine: step 1/1.</text>
</comment>
<evidence type="ECO:0000256" key="1">
    <source>
        <dbReference type="ARBA" id="ARBA00001933"/>
    </source>
</evidence>
<dbReference type="NCBIfam" id="NF005696">
    <property type="entry name" value="PRK07504.1"/>
    <property type="match status" value="1"/>
</dbReference>
<dbReference type="FunFam" id="3.90.1150.10:FF:000033">
    <property type="entry name" value="Cystathionine gamma-synthase"/>
    <property type="match status" value="1"/>
</dbReference>
<dbReference type="EC" id="2.5.1.-" evidence="3"/>
<dbReference type="InterPro" id="IPR015422">
    <property type="entry name" value="PyrdxlP-dep_Trfase_small"/>
</dbReference>
<dbReference type="AlphaFoldDB" id="A0A9W6JWQ3"/>
<dbReference type="GO" id="GO:0071266">
    <property type="term" value="P:'de novo' L-methionine biosynthetic process"/>
    <property type="evidence" value="ECO:0007669"/>
    <property type="project" value="UniProtKB-UniRule"/>
</dbReference>
<evidence type="ECO:0000256" key="3">
    <source>
        <dbReference type="HAMAP-Rule" id="MF_02056"/>
    </source>
</evidence>
<dbReference type="GO" id="GO:0030170">
    <property type="term" value="F:pyridoxal phosphate binding"/>
    <property type="evidence" value="ECO:0007669"/>
    <property type="project" value="UniProtKB-UniRule"/>
</dbReference>